<proteinExistence type="predicted"/>
<evidence type="ECO:0000313" key="1">
    <source>
        <dbReference type="EMBL" id="QHT37119.1"/>
    </source>
</evidence>
<reference evidence="1" key="1">
    <citation type="journal article" date="2020" name="Nature">
        <title>Giant virus diversity and host interactions through global metagenomics.</title>
        <authorList>
            <person name="Schulz F."/>
            <person name="Roux S."/>
            <person name="Paez-Espino D."/>
            <person name="Jungbluth S."/>
            <person name="Walsh D.A."/>
            <person name="Denef V.J."/>
            <person name="McMahon K.D."/>
            <person name="Konstantinidis K.T."/>
            <person name="Eloe-Fadrosh E.A."/>
            <person name="Kyrpides N.C."/>
            <person name="Woyke T."/>
        </authorList>
    </citation>
    <scope>NUCLEOTIDE SEQUENCE</scope>
    <source>
        <strain evidence="1">GVMAG-S-ERX555967-131</strain>
    </source>
</reference>
<dbReference type="EMBL" id="MN738790">
    <property type="protein sequence ID" value="QHT37119.1"/>
    <property type="molecule type" value="Genomic_DNA"/>
</dbReference>
<accession>A0A6C0F974</accession>
<organism evidence="1">
    <name type="scientific">viral metagenome</name>
    <dbReference type="NCBI Taxonomy" id="1070528"/>
    <lineage>
        <taxon>unclassified sequences</taxon>
        <taxon>metagenomes</taxon>
        <taxon>organismal metagenomes</taxon>
    </lineage>
</organism>
<protein>
    <recommendedName>
        <fullName evidence="2">Glycosyl transferase family 11</fullName>
    </recommendedName>
</protein>
<sequence>MSVVCVQNIGQNGNQLFPTILACITACIHNLNVKHFTNQLVKFKIPKQYDFVYDKVIHTNNPLHNSNKNMNIVMKRTYYQNCNIFNPFRNKIKNEILDLPSVVPNKTDIVIHLRLDGFNHKGYNSHIIHPSWYINILENETFDKLYIVMATKSGRIKHKQEPHKKIYLEHFSKFNHEIISQNEYDDFNFIRKFDKIISSNSTFSWWAAFCSDASIIYLPPYWESRMTKLSTIGDVSKIIRDSYVYVNIETMEKVPITFQ</sequence>
<evidence type="ECO:0008006" key="2">
    <source>
        <dbReference type="Google" id="ProtNLM"/>
    </source>
</evidence>
<name>A0A6C0F974_9ZZZZ</name>
<dbReference type="AlphaFoldDB" id="A0A6C0F974"/>